<dbReference type="EMBL" id="KB446563">
    <property type="protein sequence ID" value="EME78258.1"/>
    <property type="molecule type" value="Genomic_DNA"/>
</dbReference>
<organism evidence="2 3">
    <name type="scientific">Pseudocercospora fijiensis (strain CIRAD86)</name>
    <name type="common">Black leaf streak disease fungus</name>
    <name type="synonym">Mycosphaerella fijiensis</name>
    <dbReference type="NCBI Taxonomy" id="383855"/>
    <lineage>
        <taxon>Eukaryota</taxon>
        <taxon>Fungi</taxon>
        <taxon>Dikarya</taxon>
        <taxon>Ascomycota</taxon>
        <taxon>Pezizomycotina</taxon>
        <taxon>Dothideomycetes</taxon>
        <taxon>Dothideomycetidae</taxon>
        <taxon>Mycosphaerellales</taxon>
        <taxon>Mycosphaerellaceae</taxon>
        <taxon>Pseudocercospora</taxon>
    </lineage>
</organism>
<dbReference type="RefSeq" id="XP_007930667.1">
    <property type="nucleotide sequence ID" value="XM_007932476.1"/>
</dbReference>
<feature type="region of interest" description="Disordered" evidence="1">
    <location>
        <begin position="30"/>
        <end position="61"/>
    </location>
</feature>
<feature type="compositionally biased region" description="Basic residues" evidence="1">
    <location>
        <begin position="37"/>
        <end position="59"/>
    </location>
</feature>
<protein>
    <submittedName>
        <fullName evidence="2">Uncharacterized protein</fullName>
    </submittedName>
</protein>
<dbReference type="HOGENOM" id="CLU_2172149_0_0_1"/>
<gene>
    <name evidence="2" type="ORF">MYCFIDRAFT_212340</name>
</gene>
<sequence>MFFNHHPPPTRSIKPHPRRKMHIMHLVVLVSNPTPRSRSRHGSNFRRRRRRKRQQRKRMQTILRAQSSGEIHSLSTSSTIARVSCDDSGAGIAREIASVRSENIFGSSDE</sequence>
<dbReference type="KEGG" id="pfj:MYCFIDRAFT_212340"/>
<dbReference type="VEuPathDB" id="FungiDB:MYCFIDRAFT_212340"/>
<proteinExistence type="predicted"/>
<keyword evidence="3" id="KW-1185">Reference proteome</keyword>
<evidence type="ECO:0000313" key="2">
    <source>
        <dbReference type="EMBL" id="EME78258.1"/>
    </source>
</evidence>
<evidence type="ECO:0000313" key="3">
    <source>
        <dbReference type="Proteomes" id="UP000016932"/>
    </source>
</evidence>
<evidence type="ECO:0000256" key="1">
    <source>
        <dbReference type="SAM" id="MobiDB-lite"/>
    </source>
</evidence>
<accession>M3AMC8</accession>
<name>M3AMC8_PSEFD</name>
<reference evidence="2 3" key="1">
    <citation type="journal article" date="2012" name="PLoS Pathog.">
        <title>Diverse lifestyles and strategies of plant pathogenesis encoded in the genomes of eighteen Dothideomycetes fungi.</title>
        <authorList>
            <person name="Ohm R.A."/>
            <person name="Feau N."/>
            <person name="Henrissat B."/>
            <person name="Schoch C.L."/>
            <person name="Horwitz B.A."/>
            <person name="Barry K.W."/>
            <person name="Condon B.J."/>
            <person name="Copeland A.C."/>
            <person name="Dhillon B."/>
            <person name="Glaser F."/>
            <person name="Hesse C.N."/>
            <person name="Kosti I."/>
            <person name="LaButti K."/>
            <person name="Lindquist E.A."/>
            <person name="Lucas S."/>
            <person name="Salamov A.A."/>
            <person name="Bradshaw R.E."/>
            <person name="Ciuffetti L."/>
            <person name="Hamelin R.C."/>
            <person name="Kema G.H.J."/>
            <person name="Lawrence C."/>
            <person name="Scott J.A."/>
            <person name="Spatafora J.W."/>
            <person name="Turgeon B.G."/>
            <person name="de Wit P.J.G.M."/>
            <person name="Zhong S."/>
            <person name="Goodwin S.B."/>
            <person name="Grigoriev I.V."/>
        </authorList>
    </citation>
    <scope>NUCLEOTIDE SEQUENCE [LARGE SCALE GENOMIC DNA]</scope>
    <source>
        <strain evidence="2 3">CIRAD86</strain>
    </source>
</reference>
<dbReference type="AlphaFoldDB" id="M3AMC8"/>
<dbReference type="Proteomes" id="UP000016932">
    <property type="component" value="Unassembled WGS sequence"/>
</dbReference>
<dbReference type="GeneID" id="19337683"/>